<evidence type="ECO:0000256" key="1">
    <source>
        <dbReference type="SAM" id="MobiDB-lite"/>
    </source>
</evidence>
<feature type="region of interest" description="Disordered" evidence="1">
    <location>
        <begin position="114"/>
        <end position="148"/>
    </location>
</feature>
<feature type="transmembrane region" description="Helical" evidence="2">
    <location>
        <begin position="6"/>
        <end position="28"/>
    </location>
</feature>
<evidence type="ECO:0000313" key="4">
    <source>
        <dbReference type="Proteomes" id="UP001500503"/>
    </source>
</evidence>
<dbReference type="Proteomes" id="UP001500503">
    <property type="component" value="Unassembled WGS sequence"/>
</dbReference>
<keyword evidence="2" id="KW-1133">Transmembrane helix</keyword>
<protein>
    <submittedName>
        <fullName evidence="3">Uncharacterized protein</fullName>
    </submittedName>
</protein>
<evidence type="ECO:0000313" key="3">
    <source>
        <dbReference type="EMBL" id="GAA4512610.1"/>
    </source>
</evidence>
<feature type="transmembrane region" description="Helical" evidence="2">
    <location>
        <begin position="81"/>
        <end position="106"/>
    </location>
</feature>
<evidence type="ECO:0000256" key="2">
    <source>
        <dbReference type="SAM" id="Phobius"/>
    </source>
</evidence>
<comment type="caution">
    <text evidence="3">The sequence shown here is derived from an EMBL/GenBank/DDBJ whole genome shotgun (WGS) entry which is preliminary data.</text>
</comment>
<keyword evidence="2" id="KW-0812">Transmembrane</keyword>
<dbReference type="Pfam" id="PF19770">
    <property type="entry name" value="DUF6256"/>
    <property type="match status" value="1"/>
</dbReference>
<gene>
    <name evidence="3" type="ORF">GCM10023191_078600</name>
</gene>
<sequence length="148" mass="15447">MPAALAAAVMLLGYLLTMGYLGAGLWILRRDQGAGPVGAVGGLLGLVRRVAATVLGGYLLLMAVVVGYYQGVARVGGHFVASAFTGCAALIGVALPAFILASYLTVRRKGRLGTPLAHRRRASRPSHPHQGEDVPGPDDPPDRGRPRR</sequence>
<organism evidence="3 4">
    <name type="scientific">Actinoallomurus oryzae</name>
    <dbReference type="NCBI Taxonomy" id="502180"/>
    <lineage>
        <taxon>Bacteria</taxon>
        <taxon>Bacillati</taxon>
        <taxon>Actinomycetota</taxon>
        <taxon>Actinomycetes</taxon>
        <taxon>Streptosporangiales</taxon>
        <taxon>Thermomonosporaceae</taxon>
        <taxon>Actinoallomurus</taxon>
    </lineage>
</organism>
<reference evidence="4" key="1">
    <citation type="journal article" date="2019" name="Int. J. Syst. Evol. Microbiol.">
        <title>The Global Catalogue of Microorganisms (GCM) 10K type strain sequencing project: providing services to taxonomists for standard genome sequencing and annotation.</title>
        <authorList>
            <consortium name="The Broad Institute Genomics Platform"/>
            <consortium name="The Broad Institute Genome Sequencing Center for Infectious Disease"/>
            <person name="Wu L."/>
            <person name="Ma J."/>
        </authorList>
    </citation>
    <scope>NUCLEOTIDE SEQUENCE [LARGE SCALE GENOMIC DNA]</scope>
    <source>
        <strain evidence="4">JCM 17933</strain>
    </source>
</reference>
<name>A0ABP8QXH8_9ACTN</name>
<keyword evidence="2" id="KW-0472">Membrane</keyword>
<feature type="compositionally biased region" description="Basic residues" evidence="1">
    <location>
        <begin position="114"/>
        <end position="127"/>
    </location>
</feature>
<dbReference type="InterPro" id="IPR046223">
    <property type="entry name" value="DUF6256"/>
</dbReference>
<keyword evidence="4" id="KW-1185">Reference proteome</keyword>
<dbReference type="RefSeq" id="WP_345472710.1">
    <property type="nucleotide sequence ID" value="NZ_BAABHF010000046.1"/>
</dbReference>
<accession>A0ABP8QXH8</accession>
<dbReference type="EMBL" id="BAABHF010000046">
    <property type="protein sequence ID" value="GAA4512610.1"/>
    <property type="molecule type" value="Genomic_DNA"/>
</dbReference>
<feature type="transmembrane region" description="Helical" evidence="2">
    <location>
        <begin position="49"/>
        <end position="69"/>
    </location>
</feature>
<proteinExistence type="predicted"/>